<gene>
    <name evidence="11" type="ORF">QR98_0058940</name>
    <name evidence="10" type="ORF">SSS_4373</name>
</gene>
<reference evidence="12" key="4">
    <citation type="submission" date="2022-06" db="UniProtKB">
        <authorList>
            <consortium name="EnsemblMetazoa"/>
        </authorList>
    </citation>
    <scope>IDENTIFICATION</scope>
</reference>
<keyword evidence="13" id="KW-1185">Reference proteome</keyword>
<dbReference type="InterPro" id="IPR027377">
    <property type="entry name" value="ZAR1/RTP1-5-like_Znf-3CxxC"/>
</dbReference>
<proteinExistence type="predicted"/>
<dbReference type="GO" id="GO:0006612">
    <property type="term" value="P:protein targeting to membrane"/>
    <property type="evidence" value="ECO:0007669"/>
    <property type="project" value="TreeGrafter"/>
</dbReference>
<evidence type="ECO:0000256" key="1">
    <source>
        <dbReference type="ARBA" id="ARBA00004167"/>
    </source>
</evidence>
<feature type="region of interest" description="Disordered" evidence="8">
    <location>
        <begin position="212"/>
        <end position="231"/>
    </location>
</feature>
<evidence type="ECO:0000256" key="8">
    <source>
        <dbReference type="SAM" id="MobiDB-lite"/>
    </source>
</evidence>
<evidence type="ECO:0000256" key="6">
    <source>
        <dbReference type="ARBA" id="ARBA00022989"/>
    </source>
</evidence>
<dbReference type="EMBL" id="JXLN01011555">
    <property type="protein sequence ID" value="KPM07401.1"/>
    <property type="molecule type" value="Genomic_DNA"/>
</dbReference>
<dbReference type="GO" id="GO:0051205">
    <property type="term" value="P:protein insertion into membrane"/>
    <property type="evidence" value="ECO:0007669"/>
    <property type="project" value="TreeGrafter"/>
</dbReference>
<evidence type="ECO:0000259" key="9">
    <source>
        <dbReference type="SMART" id="SM01328"/>
    </source>
</evidence>
<dbReference type="GO" id="GO:0031849">
    <property type="term" value="F:olfactory receptor binding"/>
    <property type="evidence" value="ECO:0007669"/>
    <property type="project" value="TreeGrafter"/>
</dbReference>
<evidence type="ECO:0000256" key="2">
    <source>
        <dbReference type="ARBA" id="ARBA00022692"/>
    </source>
</evidence>
<dbReference type="EnsemblMetazoa" id="SSS_4373s_mrna">
    <property type="protein sequence ID" value="KAF7496635.1"/>
    <property type="gene ID" value="SSS_4373"/>
</dbReference>
<reference evidence="10" key="3">
    <citation type="submission" date="2020-01" db="EMBL/GenBank/DDBJ databases">
        <authorList>
            <person name="Korhonen P.K.K."/>
            <person name="Guangxu M.G."/>
            <person name="Wang T.W."/>
            <person name="Stroehlein A.J.S."/>
            <person name="Young N.D."/>
            <person name="Ang C.-S.A."/>
            <person name="Fernando D.W.F."/>
            <person name="Lu H.L."/>
            <person name="Taylor S.T."/>
            <person name="Ehtesham M.E.M."/>
            <person name="Najaraj S.H.N."/>
            <person name="Harsha G.H.G."/>
            <person name="Madugundu A.M."/>
            <person name="Renuse S.R."/>
            <person name="Holt D.H."/>
            <person name="Pandey A.P."/>
            <person name="Papenfuss A.P."/>
            <person name="Gasser R.B.G."/>
            <person name="Fischer K.F."/>
        </authorList>
    </citation>
    <scope>NUCLEOTIDE SEQUENCE</scope>
    <source>
        <strain evidence="10">SSS_KF_BRIS2020</strain>
    </source>
</reference>
<keyword evidence="7" id="KW-0472">Membrane</keyword>
<dbReference type="GO" id="GO:0016020">
    <property type="term" value="C:membrane"/>
    <property type="evidence" value="ECO:0007669"/>
    <property type="project" value="UniProtKB-SubCell"/>
</dbReference>
<reference evidence="13" key="2">
    <citation type="journal article" date="2020" name="PLoS Negl. Trop. Dis.">
        <title>High-quality nuclear genome for Sarcoptes scabiei-A critical resource for a neglected parasite.</title>
        <authorList>
            <person name="Korhonen P.K."/>
            <person name="Gasser R.B."/>
            <person name="Ma G."/>
            <person name="Wang T."/>
            <person name="Stroehlein A.J."/>
            <person name="Young N.D."/>
            <person name="Ang C.S."/>
            <person name="Fernando D.D."/>
            <person name="Lu H.C."/>
            <person name="Taylor S."/>
            <person name="Reynolds S.L."/>
            <person name="Mofiz E."/>
            <person name="Najaraj S.H."/>
            <person name="Gowda H."/>
            <person name="Madugundu A."/>
            <person name="Renuse S."/>
            <person name="Holt D."/>
            <person name="Pandey A."/>
            <person name="Papenfuss A.T."/>
            <person name="Fischer K."/>
        </authorList>
    </citation>
    <scope>NUCLEOTIDE SEQUENCE [LARGE SCALE GENOMIC DNA]</scope>
</reference>
<organism evidence="11 14">
    <name type="scientific">Sarcoptes scabiei</name>
    <name type="common">Itch mite</name>
    <name type="synonym">Acarus scabiei</name>
    <dbReference type="NCBI Taxonomy" id="52283"/>
    <lineage>
        <taxon>Eukaryota</taxon>
        <taxon>Metazoa</taxon>
        <taxon>Ecdysozoa</taxon>
        <taxon>Arthropoda</taxon>
        <taxon>Chelicerata</taxon>
        <taxon>Arachnida</taxon>
        <taxon>Acari</taxon>
        <taxon>Acariformes</taxon>
        <taxon>Sarcoptiformes</taxon>
        <taxon>Astigmata</taxon>
        <taxon>Psoroptidia</taxon>
        <taxon>Sarcoptoidea</taxon>
        <taxon>Sarcoptidae</taxon>
        <taxon>Sarcoptinae</taxon>
        <taxon>Sarcoptes</taxon>
    </lineage>
</organism>
<name>A0A132A8T7_SARSC</name>
<keyword evidence="6" id="KW-1133">Transmembrane helix</keyword>
<evidence type="ECO:0000256" key="7">
    <source>
        <dbReference type="ARBA" id="ARBA00023136"/>
    </source>
</evidence>
<keyword evidence="5" id="KW-0862">Zinc</keyword>
<comment type="subcellular location">
    <subcellularLocation>
        <location evidence="1">Membrane</location>
        <topology evidence="1">Single-pass membrane protein</topology>
    </subcellularLocation>
</comment>
<dbReference type="Proteomes" id="UP000616769">
    <property type="component" value="Unassembled WGS sequence"/>
</dbReference>
<evidence type="ECO:0000313" key="14">
    <source>
        <dbReference type="Proteomes" id="UP000616769"/>
    </source>
</evidence>
<dbReference type="GO" id="GO:0008270">
    <property type="term" value="F:zinc ion binding"/>
    <property type="evidence" value="ECO:0007669"/>
    <property type="project" value="UniProtKB-KW"/>
</dbReference>
<evidence type="ECO:0000256" key="3">
    <source>
        <dbReference type="ARBA" id="ARBA00022723"/>
    </source>
</evidence>
<dbReference type="PANTHER" id="PTHR14402">
    <property type="entry name" value="RECEPTOR TRANSPORTING PROTEIN"/>
    <property type="match status" value="1"/>
</dbReference>
<evidence type="ECO:0000313" key="11">
    <source>
        <dbReference type="EMBL" id="KPM07401.1"/>
    </source>
</evidence>
<dbReference type="VEuPathDB" id="VectorBase:SSCA002597"/>
<dbReference type="Proteomes" id="UP000070412">
    <property type="component" value="Unassembled WGS sequence"/>
</dbReference>
<evidence type="ECO:0000256" key="4">
    <source>
        <dbReference type="ARBA" id="ARBA00022771"/>
    </source>
</evidence>
<evidence type="ECO:0000313" key="10">
    <source>
        <dbReference type="EMBL" id="KAF7496635.1"/>
    </source>
</evidence>
<evidence type="ECO:0000313" key="13">
    <source>
        <dbReference type="Proteomes" id="UP000070412"/>
    </source>
</evidence>
<dbReference type="InterPro" id="IPR026096">
    <property type="entry name" value="R-trans_p"/>
</dbReference>
<feature type="compositionally biased region" description="Basic and acidic residues" evidence="8">
    <location>
        <begin position="212"/>
        <end position="225"/>
    </location>
</feature>
<keyword evidence="4" id="KW-0863">Zinc-finger</keyword>
<dbReference type="AlphaFoldDB" id="A0A132A8T7"/>
<evidence type="ECO:0000313" key="12">
    <source>
        <dbReference type="EnsemblMetazoa" id="KAF7496635.1"/>
    </source>
</evidence>
<keyword evidence="3" id="KW-0479">Metal-binding</keyword>
<sequence>MLQLNRICSLENAVLSTSIIPLKEYYAQLGVFFNPVPWNQSYGMERVWMSEFRRIFSNFRIELWSIQPVDKMPDSKSNIRFHTFVDSAKVRFRCERCFHSWTTMRGKVVFWFNLIPPNFDVGLVAMKLFGQQCTLCNRENVFEQPMWYPEEVTKVLLNLFNCVGRIFYGFETIRYERYRRSGKPRHQHNSTLCEACIEGICLNRLKNKENQTSENNLEPKLRDSTRQMSLL</sequence>
<dbReference type="SMART" id="SM01328">
    <property type="entry name" value="zf-3CxxC"/>
    <property type="match status" value="1"/>
</dbReference>
<evidence type="ECO:0000256" key="5">
    <source>
        <dbReference type="ARBA" id="ARBA00022833"/>
    </source>
</evidence>
<protein>
    <submittedName>
        <fullName evidence="12">Zf-3CxxC domain-containing protein</fullName>
    </submittedName>
    <submittedName>
        <fullName evidence="11">Zinc-binding domain containing protein</fullName>
    </submittedName>
</protein>
<dbReference type="OrthoDB" id="8121437at2759"/>
<accession>A0A132A8T7</accession>
<reference evidence="11 14" key="1">
    <citation type="journal article" date="2015" name="Parasit. Vectors">
        <title>Draft genome of the scabies mite.</title>
        <authorList>
            <person name="Rider S.D.Jr."/>
            <person name="Morgan M.S."/>
            <person name="Arlian L.G."/>
        </authorList>
    </citation>
    <scope>NUCLEOTIDE SEQUENCE [LARGE SCALE GENOMIC DNA]</scope>
    <source>
        <strain evidence="11">Arlian Lab</strain>
    </source>
</reference>
<dbReference type="PANTHER" id="PTHR14402:SF10">
    <property type="entry name" value="3CXXC-TYPE DOMAIN-CONTAINING PROTEIN"/>
    <property type="match status" value="1"/>
</dbReference>
<keyword evidence="2" id="KW-0812">Transmembrane</keyword>
<dbReference type="Pfam" id="PF13695">
    <property type="entry name" value="Zn_ribbon_3CxxC"/>
    <property type="match status" value="1"/>
</dbReference>
<dbReference type="EMBL" id="WVUK01000003">
    <property type="protein sequence ID" value="KAF7496635.1"/>
    <property type="molecule type" value="Genomic_DNA"/>
</dbReference>
<feature type="domain" description="3CxxC-type" evidence="9">
    <location>
        <begin position="87"/>
        <end position="199"/>
    </location>
</feature>